<keyword evidence="3" id="KW-1185">Reference proteome</keyword>
<dbReference type="InterPro" id="IPR056948">
    <property type="entry name" value="PNGaseA_N"/>
</dbReference>
<protein>
    <recommendedName>
        <fullName evidence="1">Peptide N-acetyl-beta-D-glucosaminyl asparaginase amidase A N-terminal domain-containing protein</fullName>
    </recommendedName>
</protein>
<reference evidence="2 3" key="1">
    <citation type="submission" date="2024-02" db="EMBL/GenBank/DDBJ databases">
        <title>A draft genome for the cacao thread blight pathogen Marasmius crinis-equi.</title>
        <authorList>
            <person name="Cohen S.P."/>
            <person name="Baruah I.K."/>
            <person name="Amoako-Attah I."/>
            <person name="Bukari Y."/>
            <person name="Meinhardt L.W."/>
            <person name="Bailey B.A."/>
        </authorList>
    </citation>
    <scope>NUCLEOTIDE SEQUENCE [LARGE SCALE GENOMIC DNA]</scope>
    <source>
        <strain evidence="2 3">GH-76</strain>
    </source>
</reference>
<evidence type="ECO:0000313" key="2">
    <source>
        <dbReference type="EMBL" id="KAL0581740.1"/>
    </source>
</evidence>
<proteinExistence type="predicted"/>
<sequence length="613" mass="67172">MIKLTCRMRIFKRFPEECFPRFQDFYLYSSDAGALGSLTSKLRNHLWFLRMQNNAPSKCFSRRDFAFSFGSAEVVQLNPPTDCGAPGSWAAITLNFTVTSNGTQFDRLGIFTFQKTESAAVPVQVSRRDAHSQIVWRTSTPEPTRGDGIIWTYIKDVSQYIPLFAEPGTFILQLDNLIQTGLDGVYSTTLQATYYASSPSAPPAKKADLILPLSTFANDTGNDASVPPSFSLNVTFPRNTVQVYAELFASGNAQEEFWYSNIPNEFFSQIPAGITNGDGPFREVRLLIDGQVAGVVFPYAVIFTGGFTPPLWRPITSYGALELPTYFLDVTPFVPVLADGNPHNFTIDVISSESNHTINQNWFVSGLLQVITDSSSDPTTGNITLYQVEEFPETTTAGSVRAVGDFDFTVTASRSLRIEADVVSGSGQINHVVFTQELAYSNFQDYKQNASLQTIQQNTTGTVVSTHNGSVAVSDKFSYPIDIDFVFLSPDETNWTTFIDHSYDRDLLPNPLRLATTIRNRQSADGFFQLATGGNFGNGTNNNTFSYVDSAGNTYNRRVNAAFNNITLDEESGSLAGSAEFLPASADNSLDGSGATQLHFAGAKLPGGIKEGF</sequence>
<dbReference type="Pfam" id="PF12222">
    <property type="entry name" value="PNGaseA"/>
    <property type="match status" value="1"/>
</dbReference>
<feature type="domain" description="Peptide N-acetyl-beta-D-glucosaminyl asparaginase amidase A N-terminal" evidence="1">
    <location>
        <begin position="61"/>
        <end position="387"/>
    </location>
</feature>
<dbReference type="InterPro" id="IPR021102">
    <property type="entry name" value="PNGase_A"/>
</dbReference>
<organism evidence="2 3">
    <name type="scientific">Marasmius crinis-equi</name>
    <dbReference type="NCBI Taxonomy" id="585013"/>
    <lineage>
        <taxon>Eukaryota</taxon>
        <taxon>Fungi</taxon>
        <taxon>Dikarya</taxon>
        <taxon>Basidiomycota</taxon>
        <taxon>Agaricomycotina</taxon>
        <taxon>Agaricomycetes</taxon>
        <taxon>Agaricomycetidae</taxon>
        <taxon>Agaricales</taxon>
        <taxon>Marasmiineae</taxon>
        <taxon>Marasmiaceae</taxon>
        <taxon>Marasmius</taxon>
    </lineage>
</organism>
<dbReference type="Proteomes" id="UP001465976">
    <property type="component" value="Unassembled WGS sequence"/>
</dbReference>
<name>A0ABR3G237_9AGAR</name>
<dbReference type="PANTHER" id="PTHR31104">
    <property type="entry name" value="PEPTIDE-N4-(N-ACETYL-BETA-GLUCOSAMINYL)ASPARAGINE AMIDASE A PROTEIN"/>
    <property type="match status" value="1"/>
</dbReference>
<dbReference type="EMBL" id="JBAHYK010000005">
    <property type="protein sequence ID" value="KAL0581740.1"/>
    <property type="molecule type" value="Genomic_DNA"/>
</dbReference>
<evidence type="ECO:0000313" key="3">
    <source>
        <dbReference type="Proteomes" id="UP001465976"/>
    </source>
</evidence>
<dbReference type="Pfam" id="PF25156">
    <property type="entry name" value="PNGase_A_C"/>
    <property type="match status" value="1"/>
</dbReference>
<comment type="caution">
    <text evidence="2">The sequence shown here is derived from an EMBL/GenBank/DDBJ whole genome shotgun (WGS) entry which is preliminary data.</text>
</comment>
<accession>A0ABR3G237</accession>
<gene>
    <name evidence="2" type="ORF">V5O48_000322</name>
</gene>
<evidence type="ECO:0000259" key="1">
    <source>
        <dbReference type="Pfam" id="PF12222"/>
    </source>
</evidence>